<keyword evidence="3" id="KW-0812">Transmembrane</keyword>
<feature type="transmembrane region" description="Helical" evidence="3">
    <location>
        <begin position="159"/>
        <end position="180"/>
    </location>
</feature>
<feature type="transmembrane region" description="Helical" evidence="3">
    <location>
        <begin position="212"/>
        <end position="233"/>
    </location>
</feature>
<gene>
    <name evidence="4" type="ORF">Egran_04299</name>
</gene>
<feature type="compositionally biased region" description="Low complexity" evidence="2">
    <location>
        <begin position="983"/>
        <end position="1002"/>
    </location>
</feature>
<dbReference type="EMBL" id="NPHW01004423">
    <property type="protein sequence ID" value="OXV07937.1"/>
    <property type="molecule type" value="Genomic_DNA"/>
</dbReference>
<feature type="compositionally biased region" description="Low complexity" evidence="2">
    <location>
        <begin position="35"/>
        <end position="64"/>
    </location>
</feature>
<name>A0A232LVT5_9EURO</name>
<dbReference type="Proteomes" id="UP000243515">
    <property type="component" value="Unassembled WGS sequence"/>
</dbReference>
<feature type="region of interest" description="Disordered" evidence="2">
    <location>
        <begin position="341"/>
        <end position="367"/>
    </location>
</feature>
<feature type="region of interest" description="Disordered" evidence="2">
    <location>
        <begin position="1"/>
        <end position="64"/>
    </location>
</feature>
<evidence type="ECO:0008006" key="6">
    <source>
        <dbReference type="Google" id="ProtNLM"/>
    </source>
</evidence>
<accession>A0A232LVT5</accession>
<keyword evidence="3" id="KW-1133">Transmembrane helix</keyword>
<evidence type="ECO:0000256" key="2">
    <source>
        <dbReference type="SAM" id="MobiDB-lite"/>
    </source>
</evidence>
<evidence type="ECO:0000313" key="5">
    <source>
        <dbReference type="Proteomes" id="UP000243515"/>
    </source>
</evidence>
<protein>
    <recommendedName>
        <fullName evidence="6">Ubiquitination network signaling protein acrB</fullName>
    </recommendedName>
</protein>
<keyword evidence="3" id="KW-0472">Membrane</keyword>
<feature type="region of interest" description="Disordered" evidence="2">
    <location>
        <begin position="957"/>
        <end position="1013"/>
    </location>
</feature>
<sequence length="1013" mass="109521">MPRSAATARRGHHHSSNRHENGVVIPGKRVTQQKSNGYLNGSLSSGGSSSSSSQIDLCSSSDPSAATVTATRVNGAADGSKMEGPEQSYVNGDAKGNVEMAYGHLNGTAAPNGTIAGHISSRSTEKVAWVPKKTTQSSPINPLLLASTILKSCPMFDTIAILIFLLQLPPMVLTLVQFLFASLTFMPPGGASAGSLTSNFDIFQGPAGTPSLGTMIAMDGFCLLVWGLFMWTWAQNFALDLAHVQVAITLGGGGAGKNGGVNALCVGIVLLLHLVQSKGIQDFVVGHLLSAKLVSPDLMSRWSHLIPYKFRRIATQSSPSWIRSLLAIHILAQAGTAMARRSMAKNRSPAPSRFGKRVDTEASAGSQTQIDSAFESGASTASALAADGQVVTSSAWKESKDRLTSAKKRRRQANQVRSRQPFWAALASTKVTVMREYEHSRAVSKTTRGIPLTEDDLQGITLDDGLIWITSVDSSSIKFAAGNLASPDDLTSTGCEDGPLECEDMEPFYVCVNGAHWATATVCKVHDQQKGLSAVTWHGEISGLAPNCAYSCSFVRSDTDEEICSMSVKTPPTPDAEQAATSSVSTRPFHRPSSPITTLKNSITNAEVKLNEKRTRLKKAKTDHKLVVSKVRKELDNYNNRLNSGNDENRQKQRSLQLERNIRQTEEATAVLETQLDNVENAPEEELEKWSFQKAAFDGQVELLNSAKEEVTAARMAAVREISTLETELSSSVQKHERLQGRKARVNEQYERMISANAQGLNERERRAAEQFAREQEQARLQTTFIDQFASITRSVQEYQMRTNQLWKQATAIEEAIQRQQQQMLMETGPLTPEGSLPGTTAQPENLTAAVGMTTITPANSRSVLGMSPLNLKSSPHQNVAAATSYQTSPLQAPLQQHSFQASPRVSASTYFAPDFNYRERSSSNRSARSSLHADFELVDAGRVSSFLADPFDSVTVSRRQSNGSDSKAQAGSAYGPIGNLFSRTGSRGSGSSNDSPSSARSKAILSLRTQDV</sequence>
<comment type="caution">
    <text evidence="4">The sequence shown here is derived from an EMBL/GenBank/DDBJ whole genome shotgun (WGS) entry which is preliminary data.</text>
</comment>
<keyword evidence="1" id="KW-0175">Coiled coil</keyword>
<dbReference type="OrthoDB" id="4158994at2759"/>
<proteinExistence type="predicted"/>
<dbReference type="AlphaFoldDB" id="A0A232LVT5"/>
<keyword evidence="5" id="KW-1185">Reference proteome</keyword>
<evidence type="ECO:0000256" key="1">
    <source>
        <dbReference type="SAM" id="Coils"/>
    </source>
</evidence>
<organism evidence="4 5">
    <name type="scientific">Elaphomyces granulatus</name>
    <dbReference type="NCBI Taxonomy" id="519963"/>
    <lineage>
        <taxon>Eukaryota</taxon>
        <taxon>Fungi</taxon>
        <taxon>Dikarya</taxon>
        <taxon>Ascomycota</taxon>
        <taxon>Pezizomycotina</taxon>
        <taxon>Eurotiomycetes</taxon>
        <taxon>Eurotiomycetidae</taxon>
        <taxon>Eurotiales</taxon>
        <taxon>Elaphomycetaceae</taxon>
        <taxon>Elaphomyces</taxon>
    </lineage>
</organism>
<feature type="compositionally biased region" description="Polar residues" evidence="2">
    <location>
        <begin position="957"/>
        <end position="970"/>
    </location>
</feature>
<evidence type="ECO:0000256" key="3">
    <source>
        <dbReference type="SAM" id="Phobius"/>
    </source>
</evidence>
<evidence type="ECO:0000313" key="4">
    <source>
        <dbReference type="EMBL" id="OXV07937.1"/>
    </source>
</evidence>
<reference evidence="4 5" key="1">
    <citation type="journal article" date="2015" name="Environ. Microbiol.">
        <title>Metagenome sequence of Elaphomyces granulatus from sporocarp tissue reveals Ascomycota ectomycorrhizal fingerprints of genome expansion and a Proteobacteria-rich microbiome.</title>
        <authorList>
            <person name="Quandt C.A."/>
            <person name="Kohler A."/>
            <person name="Hesse C.N."/>
            <person name="Sharpton T.J."/>
            <person name="Martin F."/>
            <person name="Spatafora J.W."/>
        </authorList>
    </citation>
    <scope>NUCLEOTIDE SEQUENCE [LARGE SCALE GENOMIC DNA]</scope>
    <source>
        <strain evidence="4 5">OSC145934</strain>
    </source>
</reference>
<feature type="coiled-coil region" evidence="1">
    <location>
        <begin position="596"/>
        <end position="682"/>
    </location>
</feature>
<feature type="region of interest" description="Disordered" evidence="2">
    <location>
        <begin position="568"/>
        <end position="595"/>
    </location>
</feature>